<dbReference type="PROSITE" id="PS51202">
    <property type="entry name" value="RCK_C"/>
    <property type="match status" value="2"/>
</dbReference>
<evidence type="ECO:0000256" key="2">
    <source>
        <dbReference type="ARBA" id="ARBA00022448"/>
    </source>
</evidence>
<keyword evidence="6 7" id="KW-0472">Membrane</keyword>
<dbReference type="Gene3D" id="3.30.70.1450">
    <property type="entry name" value="Regulator of K+ conductance, C-terminal domain"/>
    <property type="match status" value="2"/>
</dbReference>
<comment type="caution">
    <text evidence="9">The sequence shown here is derived from an EMBL/GenBank/DDBJ whole genome shotgun (WGS) entry which is preliminary data.</text>
</comment>
<proteinExistence type="predicted"/>
<feature type="transmembrane region" description="Helical" evidence="7">
    <location>
        <begin position="6"/>
        <end position="21"/>
    </location>
</feature>
<keyword evidence="4" id="KW-0677">Repeat</keyword>
<feature type="transmembrane region" description="Helical" evidence="7">
    <location>
        <begin position="28"/>
        <end position="44"/>
    </location>
</feature>
<feature type="domain" description="RCK C-terminal" evidence="8">
    <location>
        <begin position="299"/>
        <end position="384"/>
    </location>
</feature>
<dbReference type="AlphaFoldDB" id="A0A2K1FTY1"/>
<keyword evidence="2" id="KW-0813">Transport</keyword>
<organism evidence="9 10">
    <name type="scientific">Azospirillum argentinense</name>
    <dbReference type="NCBI Taxonomy" id="2970906"/>
    <lineage>
        <taxon>Bacteria</taxon>
        <taxon>Pseudomonadati</taxon>
        <taxon>Pseudomonadota</taxon>
        <taxon>Alphaproteobacteria</taxon>
        <taxon>Rhodospirillales</taxon>
        <taxon>Azospirillaceae</taxon>
        <taxon>Azospirillum</taxon>
    </lineage>
</organism>
<dbReference type="PANTHER" id="PTHR43652:SF2">
    <property type="entry name" value="BASIC AMINO ACID ANTIPORTER YFCC-RELATED"/>
    <property type="match status" value="1"/>
</dbReference>
<evidence type="ECO:0000256" key="5">
    <source>
        <dbReference type="ARBA" id="ARBA00022989"/>
    </source>
</evidence>
<protein>
    <submittedName>
        <fullName evidence="9">SLC13 family permease</fullName>
    </submittedName>
</protein>
<dbReference type="GO" id="GO:0006813">
    <property type="term" value="P:potassium ion transport"/>
    <property type="evidence" value="ECO:0007669"/>
    <property type="project" value="InterPro"/>
</dbReference>
<gene>
    <name evidence="9" type="ORF">C1S70_26090</name>
</gene>
<dbReference type="GO" id="GO:0008324">
    <property type="term" value="F:monoatomic cation transmembrane transporter activity"/>
    <property type="evidence" value="ECO:0007669"/>
    <property type="project" value="InterPro"/>
</dbReference>
<evidence type="ECO:0000256" key="7">
    <source>
        <dbReference type="SAM" id="Phobius"/>
    </source>
</evidence>
<feature type="transmembrane region" description="Helical" evidence="7">
    <location>
        <begin position="135"/>
        <end position="160"/>
    </location>
</feature>
<dbReference type="EMBL" id="POWG01000038">
    <property type="protein sequence ID" value="PNQ96002.1"/>
    <property type="molecule type" value="Genomic_DNA"/>
</dbReference>
<dbReference type="SUPFAM" id="SSF116726">
    <property type="entry name" value="TrkA C-terminal domain-like"/>
    <property type="match status" value="2"/>
</dbReference>
<reference evidence="9 10" key="1">
    <citation type="submission" date="2018-01" db="EMBL/GenBank/DDBJ databases">
        <title>Whole genome sequence of Azospirillum brasilense REC3 isolated from strawberry roots.</title>
        <authorList>
            <person name="Fontana C.A."/>
            <person name="Salazar S.M."/>
            <person name="Bassi D."/>
            <person name="Puglisi E."/>
            <person name="Lovaisa N.C."/>
            <person name="Toffoli L.M."/>
            <person name="Pedraza R."/>
            <person name="Cocconcelli P.S."/>
        </authorList>
    </citation>
    <scope>NUCLEOTIDE SEQUENCE [LARGE SCALE GENOMIC DNA]</scope>
    <source>
        <strain evidence="9 10">REC3</strain>
        <plasmid evidence="9">p21unnamed</plasmid>
    </source>
</reference>
<dbReference type="InterPro" id="IPR051679">
    <property type="entry name" value="DASS-Related_Transporters"/>
</dbReference>
<dbReference type="GO" id="GO:0005886">
    <property type="term" value="C:plasma membrane"/>
    <property type="evidence" value="ECO:0007669"/>
    <property type="project" value="TreeGrafter"/>
</dbReference>
<dbReference type="PANTHER" id="PTHR43652">
    <property type="entry name" value="BASIC AMINO ACID ANTIPORTER YFCC-RELATED"/>
    <property type="match status" value="1"/>
</dbReference>
<evidence type="ECO:0000313" key="9">
    <source>
        <dbReference type="EMBL" id="PNQ96002.1"/>
    </source>
</evidence>
<keyword evidence="9" id="KW-0614">Plasmid</keyword>
<feature type="transmembrane region" description="Helical" evidence="7">
    <location>
        <begin position="180"/>
        <end position="199"/>
    </location>
</feature>
<feature type="transmembrane region" description="Helical" evidence="7">
    <location>
        <begin position="569"/>
        <end position="589"/>
    </location>
</feature>
<evidence type="ECO:0000313" key="10">
    <source>
        <dbReference type="Proteomes" id="UP000236268"/>
    </source>
</evidence>
<accession>A0A2K1FTY1</accession>
<feature type="transmembrane region" description="Helical" evidence="7">
    <location>
        <begin position="506"/>
        <end position="524"/>
    </location>
</feature>
<dbReference type="Pfam" id="PF03600">
    <property type="entry name" value="CitMHS"/>
    <property type="match status" value="1"/>
</dbReference>
<dbReference type="InterPro" id="IPR004680">
    <property type="entry name" value="Cit_transptr-like_dom"/>
</dbReference>
<evidence type="ECO:0000259" key="8">
    <source>
        <dbReference type="PROSITE" id="PS51202"/>
    </source>
</evidence>
<feature type="transmembrane region" description="Helical" evidence="7">
    <location>
        <begin position="472"/>
        <end position="500"/>
    </location>
</feature>
<dbReference type="Pfam" id="PF02080">
    <property type="entry name" value="TrkA_C"/>
    <property type="match status" value="2"/>
</dbReference>
<feature type="transmembrane region" description="Helical" evidence="7">
    <location>
        <begin position="56"/>
        <end position="80"/>
    </location>
</feature>
<feature type="transmembrane region" description="Helical" evidence="7">
    <location>
        <begin position="442"/>
        <end position="460"/>
    </location>
</feature>
<feature type="domain" description="RCK C-terminal" evidence="8">
    <location>
        <begin position="207"/>
        <end position="291"/>
    </location>
</feature>
<evidence type="ECO:0000256" key="4">
    <source>
        <dbReference type="ARBA" id="ARBA00022737"/>
    </source>
</evidence>
<sequence length="592" mass="61688">MTLDQALAVTILIGLVTLFVWNRLRYDLAALLGLLVAMACGVVPPDRAFIGFSDPVVVIVASALVVSAGVGKSGVIGRAVRKLEPRMRTAGTQVAVLTGSVAILSAFMKNIGALAIFLPIAMQVARRSGTPPSKLLMPMAFGSLIGGLVTLIGTSPNILVSRVRAELTGTPFAMFDFAPVGLGIVAAGFAFLMVGWRLLPDGRRGARPLAAAFDVEPYLSEARLPATSPLVGKTVADLEALGEGNVSVIAIIREGERRSIPAGHWTLFVGDILVLQSDPHALKAIMSDAGLRLEGAGKGLAEGLASSDVGVVEAVVMTNSPLIAHSPVELGLRQRHGVNLLGISRHGDRITTRLRNLRFQAGDVLVLAGSAEAMLETLRGLGCLPLVDRATGLERRRQEYLPLMLLVLAMGAAALDLIPVPAAFFGAAVLIVLFGVLTLQEAYQAIELPILVLLACLIPISDAIGRTGTADLVAEGLAAVAGALPPTGVVTLVMVTAMILTPFLNNAATALIMAPIAASLAQRLGINPDPLLMAVAVGAACDFLTPIGHQCNTLVMGPGGYRFGDYWRLGLPLSVIIVVVGSVLIPLVWRLG</sequence>
<comment type="subcellular location">
    <subcellularLocation>
        <location evidence="1">Membrane</location>
        <topology evidence="1">Multi-pass membrane protein</topology>
    </subcellularLocation>
</comment>
<evidence type="ECO:0000256" key="1">
    <source>
        <dbReference type="ARBA" id="ARBA00004141"/>
    </source>
</evidence>
<dbReference type="InterPro" id="IPR036721">
    <property type="entry name" value="RCK_C_sf"/>
</dbReference>
<name>A0A2K1FTY1_9PROT</name>
<keyword evidence="5 7" id="KW-1133">Transmembrane helix</keyword>
<keyword evidence="3 7" id="KW-0812">Transmembrane</keyword>
<dbReference type="Proteomes" id="UP000236268">
    <property type="component" value="Unassembled WGS sequence"/>
</dbReference>
<evidence type="ECO:0000256" key="6">
    <source>
        <dbReference type="ARBA" id="ARBA00023136"/>
    </source>
</evidence>
<geneLocation type="plasmid" evidence="9">
    <name>p21unnamed</name>
</geneLocation>
<evidence type="ECO:0000256" key="3">
    <source>
        <dbReference type="ARBA" id="ARBA00022692"/>
    </source>
</evidence>
<dbReference type="InterPro" id="IPR006037">
    <property type="entry name" value="RCK_C"/>
</dbReference>
<feature type="transmembrane region" description="Helical" evidence="7">
    <location>
        <begin position="403"/>
        <end position="436"/>
    </location>
</feature>